<sequence>MGRLKMPWIMKQTWSSLLFAHYRVDSEHLQSLLPSCLEVDLFDASAWVSVVPFEMNNVQIRGTGGIFAQSFLELNVRTYVKFGKKPGVYFFSLDANHPRAVTFANVTYGLPYLHADMSIEKSHTILFNSIRTDKRERVGRFEADYTPVGEPFKSKRGFLPYWLTERYSLFVVKGKSIFEGKVDHPPWRLQQAEVTFYHHTVAESIGVRLPESPEHVHYSDTLDVRIFPLNRVGTYHH</sequence>
<dbReference type="RefSeq" id="WP_059352109.1">
    <property type="nucleotide sequence ID" value="NZ_LDYG01000057.1"/>
</dbReference>
<keyword evidence="2" id="KW-1185">Reference proteome</keyword>
<dbReference type="Proteomes" id="UP000074108">
    <property type="component" value="Unassembled WGS sequence"/>
</dbReference>
<dbReference type="AlphaFoldDB" id="A0A147K415"/>
<reference evidence="1 2" key="1">
    <citation type="journal article" date="2016" name="Front. Microbiol.">
        <title>Microevolution Analysis of Bacillus coahuilensis Unveils Differences in Phosphorus Acquisition Strategies and Their Regulation.</title>
        <authorList>
            <person name="Gomez-Lunar Z."/>
            <person name="Hernandez-Gonzalez I."/>
            <person name="Rodriguez-Torres M.D."/>
            <person name="Souza V."/>
            <person name="Olmedo-Alvarez G."/>
        </authorList>
    </citation>
    <scope>NUCLEOTIDE SEQUENCE [LARGE SCALE GENOMIC DNA]</scope>
    <source>
        <strain evidence="2">p1.1.43</strain>
    </source>
</reference>
<name>A0A147K415_9BACI</name>
<dbReference type="InterPro" id="IPR018644">
    <property type="entry name" value="DUF2071"/>
</dbReference>
<dbReference type="SUPFAM" id="SSF160104">
    <property type="entry name" value="Acetoacetate decarboxylase-like"/>
    <property type="match status" value="1"/>
</dbReference>
<dbReference type="InterPro" id="IPR023375">
    <property type="entry name" value="ADC_dom_sf"/>
</dbReference>
<dbReference type="PANTHER" id="PTHR39186:SF1">
    <property type="entry name" value="DUF2071 DOMAIN-CONTAINING PROTEIN"/>
    <property type="match status" value="1"/>
</dbReference>
<dbReference type="Pfam" id="PF09844">
    <property type="entry name" value="DUF2071"/>
    <property type="match status" value="1"/>
</dbReference>
<evidence type="ECO:0000313" key="1">
    <source>
        <dbReference type="EMBL" id="KUP04032.1"/>
    </source>
</evidence>
<evidence type="ECO:0008006" key="3">
    <source>
        <dbReference type="Google" id="ProtNLM"/>
    </source>
</evidence>
<dbReference type="STRING" id="1150625.Q75_17110"/>
<dbReference type="PANTHER" id="PTHR39186">
    <property type="entry name" value="DUF2071 FAMILY PROTEIN"/>
    <property type="match status" value="1"/>
</dbReference>
<evidence type="ECO:0000313" key="2">
    <source>
        <dbReference type="Proteomes" id="UP000074108"/>
    </source>
</evidence>
<dbReference type="PATRIC" id="fig|1150625.3.peg.3595"/>
<comment type="caution">
    <text evidence="1">The sequence shown here is derived from an EMBL/GenBank/DDBJ whole genome shotgun (WGS) entry which is preliminary data.</text>
</comment>
<protein>
    <recommendedName>
        <fullName evidence="3">DUF2071 domain-containing protein</fullName>
    </recommendedName>
</protein>
<gene>
    <name evidence="1" type="ORF">Q75_17110</name>
</gene>
<dbReference type="EMBL" id="LDYG01000057">
    <property type="protein sequence ID" value="KUP04032.1"/>
    <property type="molecule type" value="Genomic_DNA"/>
</dbReference>
<dbReference type="Gene3D" id="2.40.400.10">
    <property type="entry name" value="Acetoacetate decarboxylase-like"/>
    <property type="match status" value="1"/>
</dbReference>
<organism evidence="1 2">
    <name type="scientific">Bacillus coahuilensis p1.1.43</name>
    <dbReference type="NCBI Taxonomy" id="1150625"/>
    <lineage>
        <taxon>Bacteria</taxon>
        <taxon>Bacillati</taxon>
        <taxon>Bacillota</taxon>
        <taxon>Bacilli</taxon>
        <taxon>Bacillales</taxon>
        <taxon>Bacillaceae</taxon>
        <taxon>Bacillus</taxon>
    </lineage>
</organism>
<accession>A0A147K415</accession>
<proteinExistence type="predicted"/>
<dbReference type="OrthoDB" id="150993at2"/>